<feature type="compositionally biased region" description="Basic and acidic residues" evidence="1">
    <location>
        <begin position="204"/>
        <end position="219"/>
    </location>
</feature>
<dbReference type="AlphaFoldDB" id="A0AAW0Q3F6"/>
<comment type="caution">
    <text evidence="2">The sequence shown here is derived from an EMBL/GenBank/DDBJ whole genome shotgun (WGS) entry which is preliminary data.</text>
</comment>
<accession>A0AAW0Q3F6</accession>
<reference evidence="3" key="1">
    <citation type="submission" date="2024-04" db="EMBL/GenBank/DDBJ databases">
        <title>Salinicola lusitanus LLJ914,a marine bacterium isolated from the Okinawa Trough.</title>
        <authorList>
            <person name="Li J."/>
        </authorList>
    </citation>
    <scope>NUCLEOTIDE SEQUENCE [LARGE SCALE GENOMIC DNA]</scope>
</reference>
<feature type="region of interest" description="Disordered" evidence="1">
    <location>
        <begin position="204"/>
        <end position="243"/>
    </location>
</feature>
<name>A0AAW0Q3F6_9GOBI</name>
<feature type="compositionally biased region" description="Basic residues" evidence="1">
    <location>
        <begin position="233"/>
        <end position="243"/>
    </location>
</feature>
<proteinExistence type="predicted"/>
<organism evidence="2 3">
    <name type="scientific">Mugilogobius chulae</name>
    <name type="common">yellowstripe goby</name>
    <dbReference type="NCBI Taxonomy" id="88201"/>
    <lineage>
        <taxon>Eukaryota</taxon>
        <taxon>Metazoa</taxon>
        <taxon>Chordata</taxon>
        <taxon>Craniata</taxon>
        <taxon>Vertebrata</taxon>
        <taxon>Euteleostomi</taxon>
        <taxon>Actinopterygii</taxon>
        <taxon>Neopterygii</taxon>
        <taxon>Teleostei</taxon>
        <taxon>Neoteleostei</taxon>
        <taxon>Acanthomorphata</taxon>
        <taxon>Gobiaria</taxon>
        <taxon>Gobiiformes</taxon>
        <taxon>Gobioidei</taxon>
        <taxon>Gobiidae</taxon>
        <taxon>Gobionellinae</taxon>
        <taxon>Mugilogobius</taxon>
    </lineage>
</organism>
<dbReference type="EMBL" id="JBBPFD010000001">
    <property type="protein sequence ID" value="KAK7945217.1"/>
    <property type="molecule type" value="Genomic_DNA"/>
</dbReference>
<gene>
    <name evidence="2" type="ORF">WMY93_000945</name>
</gene>
<evidence type="ECO:0000313" key="3">
    <source>
        <dbReference type="Proteomes" id="UP001460270"/>
    </source>
</evidence>
<evidence type="ECO:0000256" key="1">
    <source>
        <dbReference type="SAM" id="MobiDB-lite"/>
    </source>
</evidence>
<protein>
    <submittedName>
        <fullName evidence="2">Uncharacterized protein</fullName>
    </submittedName>
</protein>
<keyword evidence="3" id="KW-1185">Reference proteome</keyword>
<sequence length="243" mass="27266">MYTAEVTGHYRFVRNGLPPPCACQRCVHIDYSGHNHGGGGGGVQTSRQADHPVLDQSRRDGTEFWAKEPARTLGNVSCHRSPQRRPVFVGTIPCNRMSPVCSYEIPSSHCNCNARHCPPLREPCGCMHNNHSRVFSFGIPHQLPHLQVKGQGYKPCKTVRYASMEDEDYNSDSRSSFEPQYSPQMGFIPNGHCGMGSFAFEGVEERDTHQEWDRKERSEQGCNGHGASTKGFSPRRSRRSAWT</sequence>
<dbReference type="Proteomes" id="UP001460270">
    <property type="component" value="Unassembled WGS sequence"/>
</dbReference>
<evidence type="ECO:0000313" key="2">
    <source>
        <dbReference type="EMBL" id="KAK7945217.1"/>
    </source>
</evidence>